<evidence type="ECO:0000313" key="2">
    <source>
        <dbReference type="EMBL" id="KTD54720.1"/>
    </source>
</evidence>
<evidence type="ECO:0000313" key="3">
    <source>
        <dbReference type="EMBL" id="STY16900.1"/>
    </source>
</evidence>
<evidence type="ECO:0000313" key="4">
    <source>
        <dbReference type="Proteomes" id="UP000054639"/>
    </source>
</evidence>
<evidence type="ECO:0000256" key="1">
    <source>
        <dbReference type="SAM" id="SignalP"/>
    </source>
</evidence>
<reference evidence="3 5" key="2">
    <citation type="submission" date="2018-06" db="EMBL/GenBank/DDBJ databases">
        <authorList>
            <consortium name="Pathogen Informatics"/>
            <person name="Doyle S."/>
        </authorList>
    </citation>
    <scope>NUCLEOTIDE SEQUENCE [LARGE SCALE GENOMIC DNA]</scope>
    <source>
        <strain evidence="3 5">NCTC12376</strain>
    </source>
</reference>
<dbReference type="Proteomes" id="UP000254230">
    <property type="component" value="Unassembled WGS sequence"/>
</dbReference>
<dbReference type="OrthoDB" id="5657088at2"/>
<protein>
    <submittedName>
        <fullName evidence="3">Uncharacterized protein</fullName>
    </submittedName>
</protein>
<keyword evidence="1" id="KW-0732">Signal</keyword>
<feature type="chain" id="PRO_5016929466" evidence="1">
    <location>
        <begin position="31"/>
        <end position="71"/>
    </location>
</feature>
<keyword evidence="4" id="KW-1185">Reference proteome</keyword>
<dbReference type="AlphaFoldDB" id="A0A378KYH1"/>
<accession>A0A378KYH1</accession>
<dbReference type="EMBL" id="LNYR01000002">
    <property type="protein sequence ID" value="KTD54720.1"/>
    <property type="molecule type" value="Genomic_DNA"/>
</dbReference>
<proteinExistence type="predicted"/>
<gene>
    <name evidence="2" type="ORF">Lqua_0227</name>
    <name evidence="3" type="ORF">NCTC12376_00693</name>
</gene>
<reference evidence="2 4" key="1">
    <citation type="submission" date="2015-11" db="EMBL/GenBank/DDBJ databases">
        <title>Genomic analysis of 38 Legionella species identifies large and diverse effector repertoires.</title>
        <authorList>
            <person name="Burstein D."/>
            <person name="Amaro F."/>
            <person name="Zusman T."/>
            <person name="Lifshitz Z."/>
            <person name="Cohen O."/>
            <person name="Gilbert J.A."/>
            <person name="Pupko T."/>
            <person name="Shuman H.A."/>
            <person name="Segal G."/>
        </authorList>
    </citation>
    <scope>NUCLEOTIDE SEQUENCE [LARGE SCALE GENOMIC DNA]</scope>
    <source>
        <strain evidence="2 4">ATCC 49507</strain>
    </source>
</reference>
<dbReference type="RefSeq" id="WP_058472484.1">
    <property type="nucleotide sequence ID" value="NZ_CAAAIL010000014.1"/>
</dbReference>
<sequence length="71" mass="7615">MNNSRLARSFGFSILLGSALFFTSIEFAMADEACQAGCSVAQKRCEKGCNGDTDCMLGCSDTKDNCIQNCN</sequence>
<organism evidence="3 5">
    <name type="scientific">Legionella quateirensis</name>
    <dbReference type="NCBI Taxonomy" id="45072"/>
    <lineage>
        <taxon>Bacteria</taxon>
        <taxon>Pseudomonadati</taxon>
        <taxon>Pseudomonadota</taxon>
        <taxon>Gammaproteobacteria</taxon>
        <taxon>Legionellales</taxon>
        <taxon>Legionellaceae</taxon>
        <taxon>Legionella</taxon>
    </lineage>
</organism>
<dbReference type="Proteomes" id="UP000054639">
    <property type="component" value="Unassembled WGS sequence"/>
</dbReference>
<evidence type="ECO:0000313" key="5">
    <source>
        <dbReference type="Proteomes" id="UP000254230"/>
    </source>
</evidence>
<feature type="signal peptide" evidence="1">
    <location>
        <begin position="1"/>
        <end position="30"/>
    </location>
</feature>
<name>A0A378KYH1_9GAMM</name>
<dbReference type="EMBL" id="UGOW01000001">
    <property type="protein sequence ID" value="STY16900.1"/>
    <property type="molecule type" value="Genomic_DNA"/>
</dbReference>